<feature type="domain" description="Protein kinase" evidence="8">
    <location>
        <begin position="1"/>
        <end position="113"/>
    </location>
</feature>
<keyword evidence="6" id="KW-0067">ATP-binding</keyword>
<dbReference type="AlphaFoldDB" id="A0A0L7LHN7"/>
<name>A0A0L7LHN7_OPEBR</name>
<organism evidence="9 10">
    <name type="scientific">Operophtera brumata</name>
    <name type="common">Winter moth</name>
    <name type="synonym">Phalaena brumata</name>
    <dbReference type="NCBI Taxonomy" id="104452"/>
    <lineage>
        <taxon>Eukaryota</taxon>
        <taxon>Metazoa</taxon>
        <taxon>Ecdysozoa</taxon>
        <taxon>Arthropoda</taxon>
        <taxon>Hexapoda</taxon>
        <taxon>Insecta</taxon>
        <taxon>Pterygota</taxon>
        <taxon>Neoptera</taxon>
        <taxon>Endopterygota</taxon>
        <taxon>Lepidoptera</taxon>
        <taxon>Glossata</taxon>
        <taxon>Ditrysia</taxon>
        <taxon>Geometroidea</taxon>
        <taxon>Geometridae</taxon>
        <taxon>Larentiinae</taxon>
        <taxon>Operophtera</taxon>
    </lineage>
</organism>
<evidence type="ECO:0000313" key="10">
    <source>
        <dbReference type="Proteomes" id="UP000037510"/>
    </source>
</evidence>
<dbReference type="InterPro" id="IPR050205">
    <property type="entry name" value="CDPK_Ser/Thr_kinases"/>
</dbReference>
<keyword evidence="3" id="KW-0808">Transferase</keyword>
<gene>
    <name evidence="9" type="ORF">OBRU01_05900</name>
</gene>
<feature type="region of interest" description="Disordered" evidence="7">
    <location>
        <begin position="181"/>
        <end position="202"/>
    </location>
</feature>
<protein>
    <submittedName>
        <fullName evidence="9">Lk6</fullName>
    </submittedName>
</protein>
<sequence>MAPEVVSLFAGSAANHYDKRCDLWSLGVIAYILLCGYPPFRADCGSDCGWERGENCRACQDLLFTSIQEGRYTFPEEEWAHISHDAKDLIRQLLVHEASHRLSAERVLTHPWLRRADPLAHYRPLQTPINIKRNMSARNLSNFAESAMAVNRVIAQHFSMNYSYMERPAGALRHSKSCHPTARRCGAGLPEEETPLGLSPPTESELMRRRLQHAEAPLPVH</sequence>
<keyword evidence="4" id="KW-0547">Nucleotide-binding</keyword>
<evidence type="ECO:0000259" key="8">
    <source>
        <dbReference type="PROSITE" id="PS50011"/>
    </source>
</evidence>
<evidence type="ECO:0000256" key="4">
    <source>
        <dbReference type="ARBA" id="ARBA00022741"/>
    </source>
</evidence>
<reference evidence="9 10" key="1">
    <citation type="journal article" date="2015" name="Genome Biol. Evol.">
        <title>The genome of winter moth (Operophtera brumata) provides a genomic perspective on sexual dimorphism and phenology.</title>
        <authorList>
            <person name="Derks M.F."/>
            <person name="Smit S."/>
            <person name="Salis L."/>
            <person name="Schijlen E."/>
            <person name="Bossers A."/>
            <person name="Mateman C."/>
            <person name="Pijl A.S."/>
            <person name="de Ridder D."/>
            <person name="Groenen M.A."/>
            <person name="Visser M.E."/>
            <person name="Megens H.J."/>
        </authorList>
    </citation>
    <scope>NUCLEOTIDE SEQUENCE [LARGE SCALE GENOMIC DNA]</scope>
    <source>
        <strain evidence="9">WM2013NL</strain>
        <tissue evidence="9">Head and thorax</tissue>
    </source>
</reference>
<accession>A0A0L7LHN7</accession>
<dbReference type="Pfam" id="PF00069">
    <property type="entry name" value="Pkinase"/>
    <property type="match status" value="1"/>
</dbReference>
<evidence type="ECO:0000256" key="6">
    <source>
        <dbReference type="ARBA" id="ARBA00022840"/>
    </source>
</evidence>
<dbReference type="GO" id="GO:0005524">
    <property type="term" value="F:ATP binding"/>
    <property type="evidence" value="ECO:0007669"/>
    <property type="project" value="UniProtKB-KW"/>
</dbReference>
<dbReference type="PANTHER" id="PTHR24349">
    <property type="entry name" value="SERINE/THREONINE-PROTEIN KINASE"/>
    <property type="match status" value="1"/>
</dbReference>
<dbReference type="Proteomes" id="UP000037510">
    <property type="component" value="Unassembled WGS sequence"/>
</dbReference>
<proteinExistence type="inferred from homology"/>
<dbReference type="PROSITE" id="PS50011">
    <property type="entry name" value="PROTEIN_KINASE_DOM"/>
    <property type="match status" value="1"/>
</dbReference>
<dbReference type="InterPro" id="IPR011009">
    <property type="entry name" value="Kinase-like_dom_sf"/>
</dbReference>
<dbReference type="Gene3D" id="1.10.510.10">
    <property type="entry name" value="Transferase(Phosphotransferase) domain 1"/>
    <property type="match status" value="1"/>
</dbReference>
<comment type="similarity">
    <text evidence="1">Belongs to the protein kinase superfamily. CAMK Ser/Thr protein kinase family.</text>
</comment>
<dbReference type="GO" id="GO:0004674">
    <property type="term" value="F:protein serine/threonine kinase activity"/>
    <property type="evidence" value="ECO:0007669"/>
    <property type="project" value="UniProtKB-KW"/>
</dbReference>
<evidence type="ECO:0000256" key="7">
    <source>
        <dbReference type="SAM" id="MobiDB-lite"/>
    </source>
</evidence>
<evidence type="ECO:0000256" key="5">
    <source>
        <dbReference type="ARBA" id="ARBA00022777"/>
    </source>
</evidence>
<comment type="caution">
    <text evidence="9">The sequence shown here is derived from an EMBL/GenBank/DDBJ whole genome shotgun (WGS) entry which is preliminary data.</text>
</comment>
<keyword evidence="5" id="KW-0418">Kinase</keyword>
<dbReference type="SUPFAM" id="SSF56112">
    <property type="entry name" value="Protein kinase-like (PK-like)"/>
    <property type="match status" value="1"/>
</dbReference>
<dbReference type="EMBL" id="JTDY01001084">
    <property type="protein sequence ID" value="KOB74925.1"/>
    <property type="molecule type" value="Genomic_DNA"/>
</dbReference>
<keyword evidence="2" id="KW-0723">Serine/threonine-protein kinase</keyword>
<dbReference type="InterPro" id="IPR000719">
    <property type="entry name" value="Prot_kinase_dom"/>
</dbReference>
<evidence type="ECO:0000256" key="2">
    <source>
        <dbReference type="ARBA" id="ARBA00022527"/>
    </source>
</evidence>
<evidence type="ECO:0000313" key="9">
    <source>
        <dbReference type="EMBL" id="KOB74925.1"/>
    </source>
</evidence>
<evidence type="ECO:0000256" key="3">
    <source>
        <dbReference type="ARBA" id="ARBA00022679"/>
    </source>
</evidence>
<dbReference type="STRING" id="104452.A0A0L7LHN7"/>
<keyword evidence="10" id="KW-1185">Reference proteome</keyword>
<evidence type="ECO:0000256" key="1">
    <source>
        <dbReference type="ARBA" id="ARBA00006692"/>
    </source>
</evidence>